<gene>
    <name evidence="2" type="ordered locus">swp_3723</name>
</gene>
<feature type="transmembrane region" description="Helical" evidence="1">
    <location>
        <begin position="41"/>
        <end position="65"/>
    </location>
</feature>
<dbReference type="KEGG" id="swp:swp_3723"/>
<keyword evidence="1" id="KW-0812">Transmembrane</keyword>
<dbReference type="Proteomes" id="UP000000753">
    <property type="component" value="Chromosome"/>
</dbReference>
<name>B8CSB7_SHEPW</name>
<reference evidence="2 3" key="1">
    <citation type="journal article" date="2008" name="PLoS ONE">
        <title>Environmental adaptation: genomic analysis of the piezotolerant and psychrotolerant deep-sea iron reducing bacterium Shewanella piezotolerans WP3.</title>
        <authorList>
            <person name="Wang F."/>
            <person name="Wang J."/>
            <person name="Jian H."/>
            <person name="Zhang B."/>
            <person name="Li S."/>
            <person name="Wang F."/>
            <person name="Zeng X."/>
            <person name="Gao L."/>
            <person name="Bartlett D.H."/>
            <person name="Yu J."/>
            <person name="Hu S."/>
            <person name="Xiao X."/>
        </authorList>
    </citation>
    <scope>NUCLEOTIDE SEQUENCE [LARGE SCALE GENOMIC DNA]</scope>
    <source>
        <strain evidence="3">WP3 / JCM 13877</strain>
    </source>
</reference>
<dbReference type="AlphaFoldDB" id="B8CSB7"/>
<dbReference type="Pfam" id="PF07963">
    <property type="entry name" value="N_methyl"/>
    <property type="match status" value="1"/>
</dbReference>
<dbReference type="HOGENOM" id="CLU_103234_0_1_6"/>
<dbReference type="NCBIfam" id="TIGR02523">
    <property type="entry name" value="type_IV_pilV"/>
    <property type="match status" value="1"/>
</dbReference>
<dbReference type="NCBIfam" id="TIGR02532">
    <property type="entry name" value="IV_pilin_GFxxxE"/>
    <property type="match status" value="1"/>
</dbReference>
<protein>
    <submittedName>
        <fullName evidence="2">Type IV pilus assembly protein PilV</fullName>
    </submittedName>
</protein>
<evidence type="ECO:0000256" key="1">
    <source>
        <dbReference type="SAM" id="Phobius"/>
    </source>
</evidence>
<keyword evidence="3" id="KW-1185">Reference proteome</keyword>
<dbReference type="InterPro" id="IPR012902">
    <property type="entry name" value="N_methyl_site"/>
</dbReference>
<dbReference type="InterPro" id="IPR013362">
    <property type="entry name" value="Pilus_4_PilV"/>
</dbReference>
<dbReference type="EMBL" id="CP000472">
    <property type="protein sequence ID" value="ACJ30407.1"/>
    <property type="molecule type" value="Genomic_DNA"/>
</dbReference>
<proteinExistence type="predicted"/>
<evidence type="ECO:0000313" key="3">
    <source>
        <dbReference type="Proteomes" id="UP000000753"/>
    </source>
</evidence>
<organism evidence="2 3">
    <name type="scientific">Shewanella piezotolerans (strain WP3 / JCM 13877)</name>
    <dbReference type="NCBI Taxonomy" id="225849"/>
    <lineage>
        <taxon>Bacteria</taxon>
        <taxon>Pseudomonadati</taxon>
        <taxon>Pseudomonadota</taxon>
        <taxon>Gammaproteobacteria</taxon>
        <taxon>Alteromonadales</taxon>
        <taxon>Shewanellaceae</taxon>
        <taxon>Shewanella</taxon>
    </lineage>
</organism>
<dbReference type="eggNOG" id="COG4967">
    <property type="taxonomic scope" value="Bacteria"/>
</dbReference>
<evidence type="ECO:0000313" key="2">
    <source>
        <dbReference type="EMBL" id="ACJ30407.1"/>
    </source>
</evidence>
<sequence length="204" mass="22372">MLVINAKLQILKTKTKKCYVKNMTKAKELTAMKNQQRGLSLIELMVSLVILVVGLVGIFNLHLVAKRGSFESFQQTQAAYLANDIVNRMKLNRGLLTSYTGTYTGKLSKPGKSCDVSVGASATCTNAETLSWDLYQWETLFTELDDTTACISARSGGSVEVVMSWRGIREMSDGAAGNDQSTLVKGCGSANKRRRIYSLKTIII</sequence>
<keyword evidence="1" id="KW-1133">Transmembrane helix</keyword>
<dbReference type="STRING" id="225849.swp_3723"/>
<keyword evidence="1" id="KW-0472">Membrane</keyword>
<accession>B8CSB7</accession>